<dbReference type="InterPro" id="IPR046820">
    <property type="entry name" value="MmeI_TRD"/>
</dbReference>
<dbReference type="Pfam" id="PF20466">
    <property type="entry name" value="MmeI_TRD"/>
    <property type="match status" value="1"/>
</dbReference>
<evidence type="ECO:0000313" key="4">
    <source>
        <dbReference type="Proteomes" id="UP000326912"/>
    </source>
</evidence>
<feature type="domain" description="MmeI-like target recognition" evidence="2">
    <location>
        <begin position="49"/>
        <end position="234"/>
    </location>
</feature>
<name>A0A5J4KSA7_9CHLR</name>
<sequence>MWVRKGDWNGIYWLNGKIVKHISPQLTASNSKYTKPKSLYANMKKSFKGHNIYGKGFVLETKEAEIILKMDSRYKEVTKPFLNGEDLNTHFEQNPSRWIINFQNWSLEKAQTYPICIQIVREKVKPERDHNKRLNRREQWWIYGDYAKGLENAISDMKQVLVVAQTSKYHNFVFVPNTMVYDQKVIVFALNSFTDFIQLQTSLHTEWVLANSSTLGLTPVYAPSDCFETYPFPHNTTNLELKGKSYYNHRQSIMQTRQEGLTKTYNRFHNPKEQSPDIIKLRELHKEMDEAVAQAYGWDDLALEHGFHETKQGLRYTISEAARQEVLDRLLLLNHQRHAEEVAAGLVDENGKPTAKGKKLLAKDADNQHGRAKKNQAGKDGGNGQHPGSAAGTTDDEPGQATLFDL</sequence>
<dbReference type="AlphaFoldDB" id="A0A5J4KSA7"/>
<feature type="region of interest" description="Disordered" evidence="1">
    <location>
        <begin position="344"/>
        <end position="406"/>
    </location>
</feature>
<accession>A0A5J4KSA7</accession>
<organism evidence="3 4">
    <name type="scientific">Dictyobacter vulcani</name>
    <dbReference type="NCBI Taxonomy" id="2607529"/>
    <lineage>
        <taxon>Bacteria</taxon>
        <taxon>Bacillati</taxon>
        <taxon>Chloroflexota</taxon>
        <taxon>Ktedonobacteria</taxon>
        <taxon>Ktedonobacterales</taxon>
        <taxon>Dictyobacteraceae</taxon>
        <taxon>Dictyobacter</taxon>
    </lineage>
</organism>
<comment type="caution">
    <text evidence="3">The sequence shown here is derived from an EMBL/GenBank/DDBJ whole genome shotgun (WGS) entry which is preliminary data.</text>
</comment>
<evidence type="ECO:0000313" key="3">
    <source>
        <dbReference type="EMBL" id="GER90553.1"/>
    </source>
</evidence>
<protein>
    <recommendedName>
        <fullName evidence="2">MmeI-like target recognition domain-containing protein</fullName>
    </recommendedName>
</protein>
<evidence type="ECO:0000256" key="1">
    <source>
        <dbReference type="SAM" id="MobiDB-lite"/>
    </source>
</evidence>
<evidence type="ECO:0000259" key="2">
    <source>
        <dbReference type="Pfam" id="PF20466"/>
    </source>
</evidence>
<reference evidence="3 4" key="1">
    <citation type="submission" date="2019-10" db="EMBL/GenBank/DDBJ databases">
        <title>Dictyobacter vulcani sp. nov., within the class Ktedonobacteria, isolated from soil of volcanic Mt. Zao.</title>
        <authorList>
            <person name="Zheng Y."/>
            <person name="Wang C.M."/>
            <person name="Sakai Y."/>
            <person name="Abe K."/>
            <person name="Yokota A."/>
            <person name="Yabe S."/>
        </authorList>
    </citation>
    <scope>NUCLEOTIDE SEQUENCE [LARGE SCALE GENOMIC DNA]</scope>
    <source>
        <strain evidence="3 4">W12</strain>
    </source>
</reference>
<dbReference type="EMBL" id="BKZW01000002">
    <property type="protein sequence ID" value="GER90553.1"/>
    <property type="molecule type" value="Genomic_DNA"/>
</dbReference>
<gene>
    <name evidence="3" type="ORF">KDW_47150</name>
</gene>
<keyword evidence="4" id="KW-1185">Reference proteome</keyword>
<proteinExistence type="predicted"/>
<dbReference type="RefSeq" id="WP_151758281.1">
    <property type="nucleotide sequence ID" value="NZ_BKZW01000002.1"/>
</dbReference>
<dbReference type="Proteomes" id="UP000326912">
    <property type="component" value="Unassembled WGS sequence"/>
</dbReference>